<keyword evidence="2" id="KW-1185">Reference proteome</keyword>
<keyword evidence="1" id="KW-0808">Transferase</keyword>
<name>A0ACC1HRH9_9FUNG</name>
<protein>
    <submittedName>
        <fullName evidence="1">Palmitoyltransferase for Vac8p</fullName>
        <ecNumber evidence="1">2.3.1.225</ecNumber>
    </submittedName>
</protein>
<dbReference type="EMBL" id="JAMZIH010000649">
    <property type="protein sequence ID" value="KAJ1679042.1"/>
    <property type="molecule type" value="Genomic_DNA"/>
</dbReference>
<proteinExistence type="predicted"/>
<dbReference type="EC" id="2.3.1.225" evidence="1"/>
<comment type="caution">
    <text evidence="1">The sequence shown here is derived from an EMBL/GenBank/DDBJ whole genome shotgun (WGS) entry which is preliminary data.</text>
</comment>
<reference evidence="1" key="1">
    <citation type="submission" date="2022-06" db="EMBL/GenBank/DDBJ databases">
        <title>Phylogenomic reconstructions and comparative analyses of Kickxellomycotina fungi.</title>
        <authorList>
            <person name="Reynolds N.K."/>
            <person name="Stajich J.E."/>
            <person name="Barry K."/>
            <person name="Grigoriev I.V."/>
            <person name="Crous P."/>
            <person name="Smith M.E."/>
        </authorList>
    </citation>
    <scope>NUCLEOTIDE SEQUENCE</scope>
    <source>
        <strain evidence="1">RSA 2271</strain>
    </source>
</reference>
<sequence>MALWSYLYCVFRKPGSPLDILGGEGQQRGKSYAPLSNRDEHDDVEAAEMRHIGSPAHVMVGEDEFEVVVPDEMGIGSEHDPATSTAAVDERRAGAFECLLVKEDGSQRYCKECCVPKPDRSHHCSSCNKCVLRMDHHCPWINNCVGHRNHKAFILFLLWSMIYVIFTCATSISKLIHVFTTDDLDAFSFNLLFMVITSGVFSLTLVMFTSYHVYLVSVNLTTLESLKGFTYRNPDPSGPAVIKEESTNIFDVGFRQNWREVFGTTWYMWFVPLTEIHSDGTQFPYNASKYYSLFSNSQ</sequence>
<dbReference type="Proteomes" id="UP001145114">
    <property type="component" value="Unassembled WGS sequence"/>
</dbReference>
<accession>A0ACC1HRH9</accession>
<evidence type="ECO:0000313" key="1">
    <source>
        <dbReference type="EMBL" id="KAJ1679042.1"/>
    </source>
</evidence>
<feature type="non-terminal residue" evidence="1">
    <location>
        <position position="298"/>
    </location>
</feature>
<gene>
    <name evidence="1" type="primary">PFA3</name>
    <name evidence="1" type="ORF">EV182_002848</name>
</gene>
<keyword evidence="1" id="KW-0012">Acyltransferase</keyword>
<organism evidence="1 2">
    <name type="scientific">Spiromyces aspiralis</name>
    <dbReference type="NCBI Taxonomy" id="68401"/>
    <lineage>
        <taxon>Eukaryota</taxon>
        <taxon>Fungi</taxon>
        <taxon>Fungi incertae sedis</taxon>
        <taxon>Zoopagomycota</taxon>
        <taxon>Kickxellomycotina</taxon>
        <taxon>Kickxellomycetes</taxon>
        <taxon>Kickxellales</taxon>
        <taxon>Kickxellaceae</taxon>
        <taxon>Spiromyces</taxon>
    </lineage>
</organism>
<evidence type="ECO:0000313" key="2">
    <source>
        <dbReference type="Proteomes" id="UP001145114"/>
    </source>
</evidence>